<dbReference type="Proteomes" id="UP001314229">
    <property type="component" value="Unassembled WGS sequence"/>
</dbReference>
<sequence length="366" mass="41427">MELTILDTFLDASEDSLSLYDDDFTDPDYVLYDNDITVPDYVPTPTPTPTMTLTQTDVELGDNTTSREDITLKFFERGHTFMSADSFHHGVEQQMRNRPGGVVYDFEDFVSDVASSNSRKVDVFQLENANVLDWRDGHSTTKVKKAQAPKLGEMAEIQVRRGSKSLFFKKSHTETDFTELDFLLKRFELKSGGAESDNARVCSDHFVKGCPSALKNVESVDWAPTVNLGYQRGKAESESESSRQREERMKSRAHHQRSSGAIESPDPQQSDSPQSEDFNEMLNDRQDAGCQTDLTMDDIERMEDVLKQTTKELVELCTKAMDTLFSQGSFEKSEDKTTFYTGLPNVLVLMQCQRHTNDCCSLVATW</sequence>
<keyword evidence="3" id="KW-1185">Reference proteome</keyword>
<comment type="caution">
    <text evidence="2">The sequence shown here is derived from an EMBL/GenBank/DDBJ whole genome shotgun (WGS) entry which is preliminary data.</text>
</comment>
<accession>A0AAV1PW85</accession>
<name>A0AAV1PW85_SCOSC</name>
<dbReference type="AlphaFoldDB" id="A0AAV1PW85"/>
<dbReference type="EMBL" id="CAWUFR010000341">
    <property type="protein sequence ID" value="CAK6976267.1"/>
    <property type="molecule type" value="Genomic_DNA"/>
</dbReference>
<protein>
    <submittedName>
        <fullName evidence="2">Uncharacterized protein</fullName>
    </submittedName>
</protein>
<dbReference type="PANTHER" id="PTHR23080">
    <property type="entry name" value="THAP DOMAIN PROTEIN"/>
    <property type="match status" value="1"/>
</dbReference>
<feature type="region of interest" description="Disordered" evidence="1">
    <location>
        <begin position="231"/>
        <end position="279"/>
    </location>
</feature>
<feature type="compositionally biased region" description="Low complexity" evidence="1">
    <location>
        <begin position="263"/>
        <end position="276"/>
    </location>
</feature>
<reference evidence="2 3" key="1">
    <citation type="submission" date="2024-01" db="EMBL/GenBank/DDBJ databases">
        <authorList>
            <person name="Alioto T."/>
            <person name="Alioto T."/>
            <person name="Gomez Garrido J."/>
        </authorList>
    </citation>
    <scope>NUCLEOTIDE SEQUENCE [LARGE SCALE GENOMIC DNA]</scope>
</reference>
<gene>
    <name evidence="2" type="ORF">FSCOSCO3_A004875</name>
</gene>
<evidence type="ECO:0000313" key="2">
    <source>
        <dbReference type="EMBL" id="CAK6976267.1"/>
    </source>
</evidence>
<evidence type="ECO:0000256" key="1">
    <source>
        <dbReference type="SAM" id="MobiDB-lite"/>
    </source>
</evidence>
<feature type="compositionally biased region" description="Basic and acidic residues" evidence="1">
    <location>
        <begin position="233"/>
        <end position="250"/>
    </location>
</feature>
<evidence type="ECO:0000313" key="3">
    <source>
        <dbReference type="Proteomes" id="UP001314229"/>
    </source>
</evidence>
<proteinExistence type="predicted"/>
<organism evidence="2 3">
    <name type="scientific">Scomber scombrus</name>
    <name type="common">Atlantic mackerel</name>
    <name type="synonym">Scomber vernalis</name>
    <dbReference type="NCBI Taxonomy" id="13677"/>
    <lineage>
        <taxon>Eukaryota</taxon>
        <taxon>Metazoa</taxon>
        <taxon>Chordata</taxon>
        <taxon>Craniata</taxon>
        <taxon>Vertebrata</taxon>
        <taxon>Euteleostomi</taxon>
        <taxon>Actinopterygii</taxon>
        <taxon>Neopterygii</taxon>
        <taxon>Teleostei</taxon>
        <taxon>Neoteleostei</taxon>
        <taxon>Acanthomorphata</taxon>
        <taxon>Pelagiaria</taxon>
        <taxon>Scombriformes</taxon>
        <taxon>Scombridae</taxon>
        <taxon>Scomber</taxon>
    </lineage>
</organism>